<reference evidence="2" key="1">
    <citation type="submission" date="2024-06" db="EMBL/GenBank/DDBJ databases">
        <authorList>
            <person name="Liu X."/>
            <person name="Lenzi L."/>
            <person name="Haldenby T S."/>
            <person name="Uol C."/>
        </authorList>
    </citation>
    <scope>NUCLEOTIDE SEQUENCE</scope>
</reference>
<dbReference type="EMBL" id="CAXLJL010000756">
    <property type="protein sequence ID" value="CAL5140646.1"/>
    <property type="molecule type" value="Genomic_DNA"/>
</dbReference>
<organism evidence="2 3">
    <name type="scientific">Calicophoron daubneyi</name>
    <name type="common">Rumen fluke</name>
    <name type="synonym">Paramphistomum daubneyi</name>
    <dbReference type="NCBI Taxonomy" id="300641"/>
    <lineage>
        <taxon>Eukaryota</taxon>
        <taxon>Metazoa</taxon>
        <taxon>Spiralia</taxon>
        <taxon>Lophotrochozoa</taxon>
        <taxon>Platyhelminthes</taxon>
        <taxon>Trematoda</taxon>
        <taxon>Digenea</taxon>
        <taxon>Plagiorchiida</taxon>
        <taxon>Pronocephalata</taxon>
        <taxon>Paramphistomoidea</taxon>
        <taxon>Paramphistomidae</taxon>
        <taxon>Calicophoron</taxon>
    </lineage>
</organism>
<comment type="caution">
    <text evidence="2">The sequence shown here is derived from an EMBL/GenBank/DDBJ whole genome shotgun (WGS) entry which is preliminary data.</text>
</comment>
<sequence>MDSNINDKNSSVNADDEFVVPHMDIACLQNSLAYQKVLEEPWTYLYNWSTLAPSVQQELAQSFLATLGELKSEIAVTQGVFDPYLVTNTVSENVTAEETRPTNPSEHPTTSASAS</sequence>
<dbReference type="Proteomes" id="UP001497525">
    <property type="component" value="Unassembled WGS sequence"/>
</dbReference>
<evidence type="ECO:0000256" key="1">
    <source>
        <dbReference type="SAM" id="MobiDB-lite"/>
    </source>
</evidence>
<gene>
    <name evidence="2" type="ORF">CDAUBV1_LOCUS15945</name>
</gene>
<feature type="region of interest" description="Disordered" evidence="1">
    <location>
        <begin position="92"/>
        <end position="115"/>
    </location>
</feature>
<dbReference type="AlphaFoldDB" id="A0AAV2TWT6"/>
<accession>A0AAV2TWT6</accession>
<proteinExistence type="predicted"/>
<name>A0AAV2TWT6_CALDB</name>
<protein>
    <submittedName>
        <fullName evidence="2">Uncharacterized protein</fullName>
    </submittedName>
</protein>
<evidence type="ECO:0000313" key="2">
    <source>
        <dbReference type="EMBL" id="CAL5140646.1"/>
    </source>
</evidence>
<evidence type="ECO:0000313" key="3">
    <source>
        <dbReference type="Proteomes" id="UP001497525"/>
    </source>
</evidence>